<sequence length="360" mass="43345">MTLIKWPGGKSREIKEFEKYIPAFNRYIEPMVGGGAVFFYLSPKKALINDISTNLMMFYKFVKEQDSLFKTILLDYHNSFSYFYNVSLENIKLLELHYINQTTITEKEISSIFDVNKFSDFIPNTAMFLSYLTNSMNDKIRRLYRNNQKKPMNDEDIHNNLLTGITSGYYLYFRKIYNDIQLNTADFDYTHQYKAANFYWIREYCYGSMFRYNKNNLFNIPYGGISYNKKNFLKKINEIFNDNMRSTFESTELYNNDFESFLNSVSLKEDDFIFLDPPYDTNFSDYENRSFDQNDQVRLRDFLITVPSKFMLVIKNTEFIFNLYNNEHFNFINFEKKYTYNVRSRNDRNVSHLIITNYKL</sequence>
<dbReference type="InterPro" id="IPR002052">
    <property type="entry name" value="DNA_methylase_N6_adenine_CS"/>
</dbReference>
<dbReference type="GO" id="GO:0008168">
    <property type="term" value="F:methyltransferase activity"/>
    <property type="evidence" value="ECO:0007669"/>
    <property type="project" value="UniProtKB-KW"/>
</dbReference>
<evidence type="ECO:0000256" key="3">
    <source>
        <dbReference type="ARBA" id="ARBA00022679"/>
    </source>
</evidence>
<protein>
    <recommendedName>
        <fullName evidence="1">site-specific DNA-methyltransferase (adenine-specific)</fullName>
        <ecNumber evidence="1">2.1.1.72</ecNumber>
    </recommendedName>
</protein>
<evidence type="ECO:0000256" key="5">
    <source>
        <dbReference type="ARBA" id="ARBA00047942"/>
    </source>
</evidence>
<dbReference type="Gene3D" id="3.40.50.150">
    <property type="entry name" value="Vaccinia Virus protein VP39"/>
    <property type="match status" value="2"/>
</dbReference>
<evidence type="ECO:0000313" key="6">
    <source>
        <dbReference type="EMBL" id="MDT4285890.1"/>
    </source>
</evidence>
<dbReference type="InterPro" id="IPR012327">
    <property type="entry name" value="MeTrfase_D12"/>
</dbReference>
<keyword evidence="7" id="KW-1185">Reference proteome</keyword>
<dbReference type="PROSITE" id="PS00092">
    <property type="entry name" value="N6_MTASE"/>
    <property type="match status" value="1"/>
</dbReference>
<dbReference type="Proteomes" id="UP001269271">
    <property type="component" value="Unassembled WGS sequence"/>
</dbReference>
<gene>
    <name evidence="6" type="ORF">RO950_02490</name>
</gene>
<dbReference type="Pfam" id="PF02086">
    <property type="entry name" value="MethyltransfD12"/>
    <property type="match status" value="2"/>
</dbReference>
<comment type="catalytic activity">
    <reaction evidence="5">
        <text>a 2'-deoxyadenosine in DNA + S-adenosyl-L-methionine = an N(6)-methyl-2'-deoxyadenosine in DNA + S-adenosyl-L-homocysteine + H(+)</text>
        <dbReference type="Rhea" id="RHEA:15197"/>
        <dbReference type="Rhea" id="RHEA-COMP:12418"/>
        <dbReference type="Rhea" id="RHEA-COMP:12419"/>
        <dbReference type="ChEBI" id="CHEBI:15378"/>
        <dbReference type="ChEBI" id="CHEBI:57856"/>
        <dbReference type="ChEBI" id="CHEBI:59789"/>
        <dbReference type="ChEBI" id="CHEBI:90615"/>
        <dbReference type="ChEBI" id="CHEBI:90616"/>
        <dbReference type="EC" id="2.1.1.72"/>
    </reaction>
</comment>
<dbReference type="GO" id="GO:0032259">
    <property type="term" value="P:methylation"/>
    <property type="evidence" value="ECO:0007669"/>
    <property type="project" value="UniProtKB-KW"/>
</dbReference>
<dbReference type="PANTHER" id="PTHR30481:SF3">
    <property type="entry name" value="DNA ADENINE METHYLASE"/>
    <property type="match status" value="1"/>
</dbReference>
<keyword evidence="4" id="KW-0949">S-adenosyl-L-methionine</keyword>
<evidence type="ECO:0000256" key="2">
    <source>
        <dbReference type="ARBA" id="ARBA00022603"/>
    </source>
</evidence>
<dbReference type="SUPFAM" id="SSF53335">
    <property type="entry name" value="S-adenosyl-L-methionine-dependent methyltransferases"/>
    <property type="match status" value="1"/>
</dbReference>
<dbReference type="EC" id="2.1.1.72" evidence="1"/>
<evidence type="ECO:0000256" key="4">
    <source>
        <dbReference type="ARBA" id="ARBA00022691"/>
    </source>
</evidence>
<dbReference type="EMBL" id="JAVSOO010000004">
    <property type="protein sequence ID" value="MDT4285890.1"/>
    <property type="molecule type" value="Genomic_DNA"/>
</dbReference>
<reference evidence="6 7" key="1">
    <citation type="submission" date="2023-08" db="EMBL/GenBank/DDBJ databases">
        <title>Genomic surveillance of Staphylococcus haemolyticus neonatal outbreak in southern France.</title>
        <authorList>
            <person name="Magnan C."/>
            <person name="Morsli M."/>
            <person name="Thiery B."/>
            <person name="Salipante F."/>
            <person name="Attar J."/>
            <person name="Massimo D.M."/>
            <person name="Ory J."/>
            <person name="Pantel A."/>
            <person name="Lavigne J.-P."/>
        </authorList>
    </citation>
    <scope>NUCLEOTIDE SEQUENCE [LARGE SCALE GENOMIC DNA]</scope>
    <source>
        <strain evidence="6 7">NSH026</strain>
    </source>
</reference>
<proteinExistence type="predicted"/>
<evidence type="ECO:0000256" key="1">
    <source>
        <dbReference type="ARBA" id="ARBA00011900"/>
    </source>
</evidence>
<comment type="caution">
    <text evidence="6">The sequence shown here is derived from an EMBL/GenBank/DDBJ whole genome shotgun (WGS) entry which is preliminary data.</text>
</comment>
<organism evidence="6 7">
    <name type="scientific">Staphylococcus haemolyticus</name>
    <dbReference type="NCBI Taxonomy" id="1283"/>
    <lineage>
        <taxon>Bacteria</taxon>
        <taxon>Bacillati</taxon>
        <taxon>Bacillota</taxon>
        <taxon>Bacilli</taxon>
        <taxon>Bacillales</taxon>
        <taxon>Staphylococcaceae</taxon>
        <taxon>Staphylococcus</taxon>
    </lineage>
</organism>
<dbReference type="PANTHER" id="PTHR30481">
    <property type="entry name" value="DNA ADENINE METHYLASE"/>
    <property type="match status" value="1"/>
</dbReference>
<dbReference type="RefSeq" id="WP_053016195.1">
    <property type="nucleotide sequence ID" value="NZ_CAJUXS010000008.1"/>
</dbReference>
<keyword evidence="2 6" id="KW-0489">Methyltransferase</keyword>
<evidence type="ECO:0000313" key="7">
    <source>
        <dbReference type="Proteomes" id="UP001269271"/>
    </source>
</evidence>
<keyword evidence="3" id="KW-0808">Transferase</keyword>
<accession>A0ABU3IFI8</accession>
<name>A0ABU3IFI8_STAHA</name>
<dbReference type="InterPro" id="IPR029063">
    <property type="entry name" value="SAM-dependent_MTases_sf"/>
</dbReference>
<dbReference type="PRINTS" id="PR00505">
    <property type="entry name" value="D12N6MTFRASE"/>
</dbReference>